<dbReference type="EMBL" id="BAAAXQ010000071">
    <property type="protein sequence ID" value="GAA3024306.1"/>
    <property type="molecule type" value="Genomic_DNA"/>
</dbReference>
<name>A0ABN3YAQ5_9ENTE</name>
<reference evidence="2 3" key="1">
    <citation type="journal article" date="2019" name="Int. J. Syst. Evol. Microbiol.">
        <title>The Global Catalogue of Microorganisms (GCM) 10K type strain sequencing project: providing services to taxonomists for standard genome sequencing and annotation.</title>
        <authorList>
            <consortium name="The Broad Institute Genomics Platform"/>
            <consortium name="The Broad Institute Genome Sequencing Center for Infectious Disease"/>
            <person name="Wu L."/>
            <person name="Ma J."/>
        </authorList>
    </citation>
    <scope>NUCLEOTIDE SEQUENCE [LARGE SCALE GENOMIC DNA]</scope>
    <source>
        <strain evidence="2 3">JCM 8736</strain>
    </source>
</reference>
<dbReference type="Pfam" id="PF14493">
    <property type="entry name" value="HTH_40"/>
    <property type="match status" value="1"/>
</dbReference>
<dbReference type="Proteomes" id="UP001501577">
    <property type="component" value="Unassembled WGS sequence"/>
</dbReference>
<evidence type="ECO:0000313" key="2">
    <source>
        <dbReference type="EMBL" id="GAA3024306.1"/>
    </source>
</evidence>
<sequence>MDDFILSLFMANDKLRKNTLYQVLIGKHTSSVLCYAYFHDLLPLFSAIPDLNEEKFYQKLTDLMDEGRLKEEQGQICSLKKAKIPNLLQTPTFQSLDFFKFGRKEETCWRSVRFLLQAASFLNKENNYIPLENAPNYTQRVRVFIHRYQKDLAKRLYYETAELFQILSEEQANLLAQTLSGYQQEGAAFFQLIPDRYGRFPWSSLYRSAAIHSFLAQVAKHPEYILYEFLQPLFLQNFNQSMLQTRKLVQQGYNIEKVIKKRKLKKGTVQDHLIEWALIDPAFPFERFLSQKTKEKLKKLPIRSFTYPFKELERNFEVTFLEIRLYQIGRKKELLC</sequence>
<organism evidence="2 3">
    <name type="scientific">Tetragenococcus solitarius</name>
    <dbReference type="NCBI Taxonomy" id="71453"/>
    <lineage>
        <taxon>Bacteria</taxon>
        <taxon>Bacillati</taxon>
        <taxon>Bacillota</taxon>
        <taxon>Bacilli</taxon>
        <taxon>Lactobacillales</taxon>
        <taxon>Enterococcaceae</taxon>
        <taxon>Tetragenococcus</taxon>
    </lineage>
</organism>
<proteinExistence type="predicted"/>
<evidence type="ECO:0000259" key="1">
    <source>
        <dbReference type="Pfam" id="PF14493"/>
    </source>
</evidence>
<dbReference type="InterPro" id="IPR029491">
    <property type="entry name" value="Helicase_HTH"/>
</dbReference>
<protein>
    <submittedName>
        <fullName evidence="2">Helix-turn-helix domain-containing protein</fullName>
    </submittedName>
</protein>
<gene>
    <name evidence="2" type="ORF">GCM10019998_21060</name>
</gene>
<evidence type="ECO:0000313" key="3">
    <source>
        <dbReference type="Proteomes" id="UP001501577"/>
    </source>
</evidence>
<feature type="domain" description="Helicase Helix-turn-helix" evidence="1">
    <location>
        <begin position="241"/>
        <end position="326"/>
    </location>
</feature>
<comment type="caution">
    <text evidence="2">The sequence shown here is derived from an EMBL/GenBank/DDBJ whole genome shotgun (WGS) entry which is preliminary data.</text>
</comment>
<dbReference type="RefSeq" id="WP_068709987.1">
    <property type="nucleotide sequence ID" value="NZ_BAAAXQ010000071.1"/>
</dbReference>
<accession>A0ABN3YAQ5</accession>
<keyword evidence="3" id="KW-1185">Reference proteome</keyword>